<evidence type="ECO:0000313" key="2">
    <source>
        <dbReference type="EMBL" id="SVB05822.1"/>
    </source>
</evidence>
<reference evidence="2" key="1">
    <citation type="submission" date="2018-05" db="EMBL/GenBank/DDBJ databases">
        <authorList>
            <person name="Lanie J.A."/>
            <person name="Ng W.-L."/>
            <person name="Kazmierczak K.M."/>
            <person name="Andrzejewski T.M."/>
            <person name="Davidsen T.M."/>
            <person name="Wayne K.J."/>
            <person name="Tettelin H."/>
            <person name="Glass J.I."/>
            <person name="Rusch D."/>
            <person name="Podicherti R."/>
            <person name="Tsui H.-C.T."/>
            <person name="Winkler M.E."/>
        </authorList>
    </citation>
    <scope>NUCLEOTIDE SEQUENCE</scope>
</reference>
<dbReference type="InterPro" id="IPR029068">
    <property type="entry name" value="Glyas_Bleomycin-R_OHBP_Dase"/>
</dbReference>
<gene>
    <name evidence="2" type="ORF">METZ01_LOCUS158676</name>
</gene>
<proteinExistence type="predicted"/>
<dbReference type="Gene3D" id="3.10.180.10">
    <property type="entry name" value="2,3-Dihydroxybiphenyl 1,2-Dioxygenase, domain 1"/>
    <property type="match status" value="1"/>
</dbReference>
<dbReference type="PROSITE" id="PS51819">
    <property type="entry name" value="VOC"/>
    <property type="match status" value="1"/>
</dbReference>
<dbReference type="EMBL" id="UINC01027119">
    <property type="protein sequence ID" value="SVB05822.1"/>
    <property type="molecule type" value="Genomic_DNA"/>
</dbReference>
<accession>A0A382AXN4</accession>
<dbReference type="Pfam" id="PF00903">
    <property type="entry name" value="Glyoxalase"/>
    <property type="match status" value="1"/>
</dbReference>
<dbReference type="SUPFAM" id="SSF54593">
    <property type="entry name" value="Glyoxalase/Bleomycin resistance protein/Dihydroxybiphenyl dioxygenase"/>
    <property type="match status" value="1"/>
</dbReference>
<evidence type="ECO:0000259" key="1">
    <source>
        <dbReference type="PROSITE" id="PS51819"/>
    </source>
</evidence>
<dbReference type="InterPro" id="IPR004360">
    <property type="entry name" value="Glyas_Fos-R_dOase_dom"/>
</dbReference>
<dbReference type="AlphaFoldDB" id="A0A382AXN4"/>
<name>A0A382AXN4_9ZZZZ</name>
<dbReference type="InterPro" id="IPR037523">
    <property type="entry name" value="VOC_core"/>
</dbReference>
<sequence length="195" mass="22909">MTDNLDTIPIVQFTHFGFWVKDLKIMGDFYQRLFKMHRSDEGRIDGHDLKAELVFLTRDPMVHHQLVLIGGKPDGIPFNVINQISFLVESLADLRTFWGVLKNEPDISDMYSLTHGNAWSVYFKDPEGNRVELYVDTDWYVGQPFRDELDFNLTDEEIIERTREIVHQYPTVEPINQWRQRVADSIGLKDWKPPV</sequence>
<feature type="domain" description="VOC" evidence="1">
    <location>
        <begin position="12"/>
        <end position="136"/>
    </location>
</feature>
<organism evidence="2">
    <name type="scientific">marine metagenome</name>
    <dbReference type="NCBI Taxonomy" id="408172"/>
    <lineage>
        <taxon>unclassified sequences</taxon>
        <taxon>metagenomes</taxon>
        <taxon>ecological metagenomes</taxon>
    </lineage>
</organism>
<protein>
    <recommendedName>
        <fullName evidence="1">VOC domain-containing protein</fullName>
    </recommendedName>
</protein>